<evidence type="ECO:0000313" key="14">
    <source>
        <dbReference type="EMBL" id="MUV13885.1"/>
    </source>
</evidence>
<keyword evidence="4 8" id="KW-0812">Transmembrane</keyword>
<dbReference type="GO" id="GO:0009279">
    <property type="term" value="C:cell outer membrane"/>
    <property type="evidence" value="ECO:0007669"/>
    <property type="project" value="UniProtKB-SubCell"/>
</dbReference>
<accession>A0A7C9LWT0</accession>
<keyword evidence="14" id="KW-0675">Receptor</keyword>
<name>A0A7C9LWT0_9GAMM</name>
<keyword evidence="11" id="KW-0732">Signal</keyword>
<evidence type="ECO:0000313" key="15">
    <source>
        <dbReference type="Proteomes" id="UP000479692"/>
    </source>
</evidence>
<dbReference type="SUPFAM" id="SSF56935">
    <property type="entry name" value="Porins"/>
    <property type="match status" value="1"/>
</dbReference>
<keyword evidence="3 8" id="KW-1134">Transmembrane beta strand</keyword>
<feature type="chain" id="PRO_5028933438" evidence="11">
    <location>
        <begin position="29"/>
        <end position="949"/>
    </location>
</feature>
<evidence type="ECO:0000256" key="9">
    <source>
        <dbReference type="RuleBase" id="RU003357"/>
    </source>
</evidence>
<evidence type="ECO:0000259" key="12">
    <source>
        <dbReference type="Pfam" id="PF00593"/>
    </source>
</evidence>
<dbReference type="InterPro" id="IPR012910">
    <property type="entry name" value="Plug_dom"/>
</dbReference>
<comment type="similarity">
    <text evidence="8 9">Belongs to the TonB-dependent receptor family.</text>
</comment>
<evidence type="ECO:0000256" key="11">
    <source>
        <dbReference type="SAM" id="SignalP"/>
    </source>
</evidence>
<proteinExistence type="inferred from homology"/>
<dbReference type="InterPro" id="IPR036942">
    <property type="entry name" value="Beta-barrel_TonB_sf"/>
</dbReference>
<dbReference type="EMBL" id="WOXT01000001">
    <property type="protein sequence ID" value="MUV13885.1"/>
    <property type="molecule type" value="Genomic_DNA"/>
</dbReference>
<keyword evidence="7 8" id="KW-0998">Cell outer membrane</keyword>
<protein>
    <submittedName>
        <fullName evidence="14">TonB-dependent receptor</fullName>
    </submittedName>
</protein>
<evidence type="ECO:0000259" key="13">
    <source>
        <dbReference type="Pfam" id="PF07715"/>
    </source>
</evidence>
<evidence type="ECO:0000256" key="1">
    <source>
        <dbReference type="ARBA" id="ARBA00004571"/>
    </source>
</evidence>
<reference evidence="14 15" key="1">
    <citation type="submission" date="2019-12" db="EMBL/GenBank/DDBJ databases">
        <authorList>
            <person name="Xu J."/>
        </authorList>
    </citation>
    <scope>NUCLEOTIDE SEQUENCE [LARGE SCALE GENOMIC DNA]</scope>
    <source>
        <strain evidence="14 15">HX-5-24</strain>
    </source>
</reference>
<dbReference type="Pfam" id="PF00593">
    <property type="entry name" value="TonB_dep_Rec_b-barrel"/>
    <property type="match status" value="1"/>
</dbReference>
<feature type="compositionally biased region" description="Polar residues" evidence="10">
    <location>
        <begin position="675"/>
        <end position="699"/>
    </location>
</feature>
<dbReference type="InterPro" id="IPR037066">
    <property type="entry name" value="Plug_dom_sf"/>
</dbReference>
<gene>
    <name evidence="14" type="ORF">GN331_06630</name>
</gene>
<keyword evidence="15" id="KW-1185">Reference proteome</keyword>
<feature type="region of interest" description="Disordered" evidence="10">
    <location>
        <begin position="671"/>
        <end position="699"/>
    </location>
</feature>
<feature type="domain" description="TonB-dependent receptor plug" evidence="13">
    <location>
        <begin position="64"/>
        <end position="176"/>
    </location>
</feature>
<organism evidence="14 15">
    <name type="scientific">Noviluteimonas gilva</name>
    <dbReference type="NCBI Taxonomy" id="2682097"/>
    <lineage>
        <taxon>Bacteria</taxon>
        <taxon>Pseudomonadati</taxon>
        <taxon>Pseudomonadota</taxon>
        <taxon>Gammaproteobacteria</taxon>
        <taxon>Lysobacterales</taxon>
        <taxon>Lysobacteraceae</taxon>
        <taxon>Noviluteimonas</taxon>
    </lineage>
</organism>
<dbReference type="RefSeq" id="WP_197427024.1">
    <property type="nucleotide sequence ID" value="NZ_WOXT01000001.1"/>
</dbReference>
<comment type="caution">
    <text evidence="14">The sequence shown here is derived from an EMBL/GenBank/DDBJ whole genome shotgun (WGS) entry which is preliminary data.</text>
</comment>
<evidence type="ECO:0000256" key="10">
    <source>
        <dbReference type="SAM" id="MobiDB-lite"/>
    </source>
</evidence>
<dbReference type="PANTHER" id="PTHR47234:SF2">
    <property type="entry name" value="TONB-DEPENDENT RECEPTOR"/>
    <property type="match status" value="1"/>
</dbReference>
<dbReference type="Gene3D" id="2.40.170.20">
    <property type="entry name" value="TonB-dependent receptor, beta-barrel domain"/>
    <property type="match status" value="1"/>
</dbReference>
<keyword evidence="5 9" id="KW-0798">TonB box</keyword>
<evidence type="ECO:0000256" key="2">
    <source>
        <dbReference type="ARBA" id="ARBA00022448"/>
    </source>
</evidence>
<keyword evidence="6 8" id="KW-0472">Membrane</keyword>
<dbReference type="PROSITE" id="PS52016">
    <property type="entry name" value="TONB_DEPENDENT_REC_3"/>
    <property type="match status" value="1"/>
</dbReference>
<feature type="signal peptide" evidence="11">
    <location>
        <begin position="1"/>
        <end position="28"/>
    </location>
</feature>
<comment type="subcellular location">
    <subcellularLocation>
        <location evidence="1 8">Cell outer membrane</location>
        <topology evidence="1 8">Multi-pass membrane protein</topology>
    </subcellularLocation>
</comment>
<dbReference type="Gene3D" id="2.170.130.10">
    <property type="entry name" value="TonB-dependent receptor, plug domain"/>
    <property type="match status" value="1"/>
</dbReference>
<evidence type="ECO:0000256" key="5">
    <source>
        <dbReference type="ARBA" id="ARBA00023077"/>
    </source>
</evidence>
<dbReference type="AlphaFoldDB" id="A0A7C9LWT0"/>
<evidence type="ECO:0000256" key="3">
    <source>
        <dbReference type="ARBA" id="ARBA00022452"/>
    </source>
</evidence>
<dbReference type="InterPro" id="IPR000531">
    <property type="entry name" value="Beta-barrel_TonB"/>
</dbReference>
<dbReference type="Pfam" id="PF07715">
    <property type="entry name" value="Plug"/>
    <property type="match status" value="1"/>
</dbReference>
<dbReference type="InterPro" id="IPR039426">
    <property type="entry name" value="TonB-dep_rcpt-like"/>
</dbReference>
<dbReference type="Proteomes" id="UP000479692">
    <property type="component" value="Unassembled WGS sequence"/>
</dbReference>
<dbReference type="PANTHER" id="PTHR47234">
    <property type="match status" value="1"/>
</dbReference>
<keyword evidence="2 8" id="KW-0813">Transport</keyword>
<evidence type="ECO:0000256" key="6">
    <source>
        <dbReference type="ARBA" id="ARBA00023136"/>
    </source>
</evidence>
<sequence length="949" mass="103205">MTRTMLRDAVARALFAGATFAIALPLHAQDATPADGSTEAASTTATLQTVTVTGSRIARTVDVETAQPVQVITREEMQRTGLQSVADILQQSTAVGSPAISRADALSSGEAVGGSYIDIRNLGTQRTLILIDGQRLGVATNGYSDISQVPTAVVERIEVLKDGASSIYGSDAIAGVVNIITRKRFNGAEANVYFGEYDVGDGRKQSYDAIFGLTNDRGWITAGVAHALEDPVWAKDREFTAGGTRSAVSHTGVLRVDPNNPGSWLTYAGGDPRDMGSYRPYTTADYATPNDQMTLATGLERTSVFANAGVDINENLTLVVDALYNHRDSMQQIAGYPWRSSGTNLLSGDSYYNPTGQDVHYFRRTWEVPRVTENKSTTQRIGAKLEGRFDMRDLPWSFDTGFYQNTYRSEKDGTGNLLIPAVQKATGASWFNPATNRVECGSAANPIDYGSNYGAGQCIPWNPLAPHGSGVAGSLADPALQSYLMPVGHDVGETETTSMFLNAAGVLAELPAGDLGLAVGYEHRRERGWFSPDALRQTGLSTDLGSGNSGGEYHLDEMYFEANVPLLADKPFAQTLSLNLASRYSNYSNFGSTINSKVGFEWRPITDLLVRGTWGEGFRAPTIDDLYGPNNQSFVFYTDPCDSRFGSARDSAACAAAVPPGYEQIAQGGVPATGPNAQSNEPFLSGSNPNLQPEQSRNTTVGTVFSPSQVEGLNVSLDWWKVRVDDAIMADTATAILNDCYVRNVASSCARFTRDPLTGEVTSLTYTVDNVAYFETAGYDLGVTYRFPTRSWGTVGFAWDATYVDYYEAKSSTDASVATQYTGWAGYFRLRSNLSADWSLGNYGFRWTARYYSAMYEDCDPTSRFCSDPTFAAPYTNGAISPRHRVGSNTFNDVQFRYSTPWQSTVSLGVNNVFDKVGPTMYTQPNSSFNYYGGFDIGRFLYVQYQQKF</sequence>
<feature type="domain" description="TonB-dependent receptor-like beta-barrel" evidence="12">
    <location>
        <begin position="337"/>
        <end position="913"/>
    </location>
</feature>
<evidence type="ECO:0000256" key="7">
    <source>
        <dbReference type="ARBA" id="ARBA00023237"/>
    </source>
</evidence>
<evidence type="ECO:0000256" key="4">
    <source>
        <dbReference type="ARBA" id="ARBA00022692"/>
    </source>
</evidence>
<evidence type="ECO:0000256" key="8">
    <source>
        <dbReference type="PROSITE-ProRule" id="PRU01360"/>
    </source>
</evidence>